<reference evidence="2 3" key="1">
    <citation type="submission" date="2006-01" db="EMBL/GenBank/DDBJ databases">
        <authorList>
            <person name="Hagstrom A."/>
            <person name="Ferriera S."/>
            <person name="Johnson J."/>
            <person name="Kravitz S."/>
            <person name="Halpern A."/>
            <person name="Remington K."/>
            <person name="Beeson K."/>
            <person name="Tran B."/>
            <person name="Rogers Y.-H."/>
            <person name="Friedman R."/>
            <person name="Venter J.C."/>
        </authorList>
    </citation>
    <scope>NUCLEOTIDE SEQUENCE [LARGE SCALE GENOMIC DNA]</scope>
    <source>
        <strain evidence="2 3">SKA53</strain>
    </source>
</reference>
<dbReference type="eggNOG" id="ENOG502ZEW8">
    <property type="taxonomic scope" value="Bacteria"/>
</dbReference>
<keyword evidence="3" id="KW-1185">Reference proteome</keyword>
<protein>
    <submittedName>
        <fullName evidence="2">Uncharacterized protein</fullName>
    </submittedName>
</protein>
<evidence type="ECO:0000313" key="2">
    <source>
        <dbReference type="EMBL" id="EAQ06409.1"/>
    </source>
</evidence>
<evidence type="ECO:0000313" key="3">
    <source>
        <dbReference type="Proteomes" id="UP000004507"/>
    </source>
</evidence>
<dbReference type="Proteomes" id="UP000004507">
    <property type="component" value="Unassembled WGS sequence"/>
</dbReference>
<evidence type="ECO:0000256" key="1">
    <source>
        <dbReference type="SAM" id="MobiDB-lite"/>
    </source>
</evidence>
<dbReference type="STRING" id="314232.SKA53_04958"/>
<gene>
    <name evidence="2" type="ORF">SKA53_04958</name>
</gene>
<sequence length="209" mass="22419">MTRKGVTARNRANAASSTGPKTAEGRAVSAMNARRHGATGKPDQALAARYLSVILDQPQISLGDLVAPDEATQKAIALAQAEARLVAAQNALAAFEAQASGTNPQGFGGADAIEEAATFWLNDIGSSEKSRRRDALRRIAVLEGCIRQQKKQRVPNPARTQRLLMRYVSEAKAARGRALTAWLATESEPAPRVGTGQKRNLPKRSQIQR</sequence>
<name>A3V685_9RHOB</name>
<proteinExistence type="predicted"/>
<feature type="region of interest" description="Disordered" evidence="1">
    <location>
        <begin position="186"/>
        <end position="209"/>
    </location>
</feature>
<dbReference type="AlphaFoldDB" id="A3V685"/>
<dbReference type="EMBL" id="AAMS01000005">
    <property type="protein sequence ID" value="EAQ06409.1"/>
    <property type="molecule type" value="Genomic_DNA"/>
</dbReference>
<feature type="region of interest" description="Disordered" evidence="1">
    <location>
        <begin position="1"/>
        <end position="41"/>
    </location>
</feature>
<comment type="caution">
    <text evidence="2">The sequence shown here is derived from an EMBL/GenBank/DDBJ whole genome shotgun (WGS) entry which is preliminary data.</text>
</comment>
<accession>A3V685</accession>
<organism evidence="2 3">
    <name type="scientific">Yoonia vestfoldensis SKA53</name>
    <dbReference type="NCBI Taxonomy" id="314232"/>
    <lineage>
        <taxon>Bacteria</taxon>
        <taxon>Pseudomonadati</taxon>
        <taxon>Pseudomonadota</taxon>
        <taxon>Alphaproteobacteria</taxon>
        <taxon>Rhodobacterales</taxon>
        <taxon>Paracoccaceae</taxon>
        <taxon>Yoonia</taxon>
    </lineage>
</organism>
<dbReference type="HOGENOM" id="CLU_1314169_0_0_5"/>